<comment type="caution">
    <text evidence="2">The sequence shown here is derived from an EMBL/GenBank/DDBJ whole genome shotgun (WGS) entry which is preliminary data.</text>
</comment>
<sequence length="270" mass="30488">MYDDFPPINLNIVREFYGNFSDDNQTHLFLRGQRIRFSEEDICRYLGIPYELPPLGKDDIFKATVQDEKSGNLNMDAVIQLIRKEGMNWANNPEDNTITRRSDNVILNTRVTAWHKLIMENIDPKTHGTTFLLERVLLIYVLMTESVVNLPQIMWDVMLKCPTGNSRHLIPYPISVSRLANYIGTTSSTSRAASTFPTSPAIDNHNATPICHYREFTRAFTEGCYEIPAQAGSPLTQIGPPAAKHADHHPAGIPEHGVHRFSAGFFCGGW</sequence>
<organism evidence="2 3">
    <name type="scientific">Stylosanthes scabra</name>
    <dbReference type="NCBI Taxonomy" id="79078"/>
    <lineage>
        <taxon>Eukaryota</taxon>
        <taxon>Viridiplantae</taxon>
        <taxon>Streptophyta</taxon>
        <taxon>Embryophyta</taxon>
        <taxon>Tracheophyta</taxon>
        <taxon>Spermatophyta</taxon>
        <taxon>Magnoliopsida</taxon>
        <taxon>eudicotyledons</taxon>
        <taxon>Gunneridae</taxon>
        <taxon>Pentapetalae</taxon>
        <taxon>rosids</taxon>
        <taxon>fabids</taxon>
        <taxon>Fabales</taxon>
        <taxon>Fabaceae</taxon>
        <taxon>Papilionoideae</taxon>
        <taxon>50 kb inversion clade</taxon>
        <taxon>dalbergioids sensu lato</taxon>
        <taxon>Dalbergieae</taxon>
        <taxon>Pterocarpus clade</taxon>
        <taxon>Stylosanthes</taxon>
    </lineage>
</organism>
<dbReference type="EMBL" id="JASCZI010121624">
    <property type="protein sequence ID" value="MED6162444.1"/>
    <property type="molecule type" value="Genomic_DNA"/>
</dbReference>
<evidence type="ECO:0000313" key="3">
    <source>
        <dbReference type="Proteomes" id="UP001341840"/>
    </source>
</evidence>
<dbReference type="InterPro" id="IPR046796">
    <property type="entry name" value="Transposase_32_dom"/>
</dbReference>
<evidence type="ECO:0000259" key="1">
    <source>
        <dbReference type="Pfam" id="PF20167"/>
    </source>
</evidence>
<dbReference type="Proteomes" id="UP001341840">
    <property type="component" value="Unassembled WGS sequence"/>
</dbReference>
<name>A0ABU6UMZ9_9FABA</name>
<proteinExistence type="predicted"/>
<keyword evidence="3" id="KW-1185">Reference proteome</keyword>
<gene>
    <name evidence="2" type="ORF">PIB30_070501</name>
</gene>
<accession>A0ABU6UMZ9</accession>
<reference evidence="2 3" key="1">
    <citation type="journal article" date="2023" name="Plants (Basel)">
        <title>Bridging the Gap: Combining Genomics and Transcriptomics Approaches to Understand Stylosanthes scabra, an Orphan Legume from the Brazilian Caatinga.</title>
        <authorList>
            <person name="Ferreira-Neto J.R.C."/>
            <person name="da Silva M.D."/>
            <person name="Binneck E."/>
            <person name="de Melo N.F."/>
            <person name="da Silva R.H."/>
            <person name="de Melo A.L.T.M."/>
            <person name="Pandolfi V."/>
            <person name="Bustamante F.O."/>
            <person name="Brasileiro-Vidal A.C."/>
            <person name="Benko-Iseppon A.M."/>
        </authorList>
    </citation>
    <scope>NUCLEOTIDE SEQUENCE [LARGE SCALE GENOMIC DNA]</scope>
    <source>
        <tissue evidence="2">Leaves</tissue>
    </source>
</reference>
<dbReference type="Pfam" id="PF20167">
    <property type="entry name" value="Transposase_32"/>
    <property type="match status" value="1"/>
</dbReference>
<feature type="domain" description="Putative plant transposon protein" evidence="1">
    <location>
        <begin position="6"/>
        <end position="180"/>
    </location>
</feature>
<protein>
    <recommendedName>
        <fullName evidence="1">Putative plant transposon protein domain-containing protein</fullName>
    </recommendedName>
</protein>
<evidence type="ECO:0000313" key="2">
    <source>
        <dbReference type="EMBL" id="MED6162444.1"/>
    </source>
</evidence>